<evidence type="ECO:0000256" key="7">
    <source>
        <dbReference type="ARBA" id="ARBA00022622"/>
    </source>
</evidence>
<evidence type="ECO:0000256" key="5">
    <source>
        <dbReference type="ARBA" id="ARBA00022525"/>
    </source>
</evidence>
<evidence type="ECO:0000256" key="17">
    <source>
        <dbReference type="SAM" id="SignalP"/>
    </source>
</evidence>
<dbReference type="GO" id="GO:0098552">
    <property type="term" value="C:side of membrane"/>
    <property type="evidence" value="ECO:0007669"/>
    <property type="project" value="UniProtKB-KW"/>
</dbReference>
<comment type="similarity">
    <text evidence="3">Belongs to the RBT5 family.</text>
</comment>
<keyword evidence="10 15" id="KW-0408">Iron</keyword>
<dbReference type="OrthoDB" id="3767534at2759"/>
<dbReference type="PROSITE" id="PS52012">
    <property type="entry name" value="CFEM"/>
    <property type="match status" value="1"/>
</dbReference>
<dbReference type="InterPro" id="IPR008427">
    <property type="entry name" value="Extracellular_membr_CFEM_dom"/>
</dbReference>
<comment type="caution">
    <text evidence="15">Lacks conserved residue(s) required for the propagation of feature annotation.</text>
</comment>
<accession>A0A179G5N2</accession>
<keyword evidence="9 17" id="KW-0732">Signal</keyword>
<dbReference type="Pfam" id="PF05730">
    <property type="entry name" value="CFEM"/>
    <property type="match status" value="1"/>
</dbReference>
<evidence type="ECO:0000313" key="20">
    <source>
        <dbReference type="Proteomes" id="UP000078397"/>
    </source>
</evidence>
<organism evidence="19 20">
    <name type="scientific">Pochonia chlamydosporia 170</name>
    <dbReference type="NCBI Taxonomy" id="1380566"/>
    <lineage>
        <taxon>Eukaryota</taxon>
        <taxon>Fungi</taxon>
        <taxon>Dikarya</taxon>
        <taxon>Ascomycota</taxon>
        <taxon>Pezizomycotina</taxon>
        <taxon>Sordariomycetes</taxon>
        <taxon>Hypocreomycetidae</taxon>
        <taxon>Hypocreales</taxon>
        <taxon>Clavicipitaceae</taxon>
        <taxon>Pochonia</taxon>
    </lineage>
</organism>
<feature type="signal peptide" evidence="17">
    <location>
        <begin position="1"/>
        <end position="18"/>
    </location>
</feature>
<evidence type="ECO:0000256" key="9">
    <source>
        <dbReference type="ARBA" id="ARBA00022729"/>
    </source>
</evidence>
<evidence type="ECO:0000256" key="12">
    <source>
        <dbReference type="ARBA" id="ARBA00023157"/>
    </source>
</evidence>
<keyword evidence="6 15" id="KW-0349">Heme</keyword>
<dbReference type="GO" id="GO:0005576">
    <property type="term" value="C:extracellular region"/>
    <property type="evidence" value="ECO:0007669"/>
    <property type="project" value="UniProtKB-SubCell"/>
</dbReference>
<evidence type="ECO:0000256" key="4">
    <source>
        <dbReference type="ARBA" id="ARBA00022475"/>
    </source>
</evidence>
<protein>
    <submittedName>
        <fullName evidence="19">CFEM domain-containing protein</fullName>
    </submittedName>
</protein>
<evidence type="ECO:0000259" key="18">
    <source>
        <dbReference type="PROSITE" id="PS52012"/>
    </source>
</evidence>
<evidence type="ECO:0000256" key="14">
    <source>
        <dbReference type="ARBA" id="ARBA00023288"/>
    </source>
</evidence>
<feature type="disulfide bond" evidence="15">
    <location>
        <begin position="43"/>
        <end position="50"/>
    </location>
</feature>
<comment type="caution">
    <text evidence="19">The sequence shown here is derived from an EMBL/GenBank/DDBJ whole genome shotgun (WGS) entry which is preliminary data.</text>
</comment>
<evidence type="ECO:0000256" key="8">
    <source>
        <dbReference type="ARBA" id="ARBA00022723"/>
    </source>
</evidence>
<dbReference type="GO" id="GO:0005886">
    <property type="term" value="C:plasma membrane"/>
    <property type="evidence" value="ECO:0007669"/>
    <property type="project" value="UniProtKB-SubCell"/>
</dbReference>
<evidence type="ECO:0000256" key="13">
    <source>
        <dbReference type="ARBA" id="ARBA00023180"/>
    </source>
</evidence>
<keyword evidence="12 15" id="KW-1015">Disulfide bond</keyword>
<keyword evidence="4" id="KW-1003">Cell membrane</keyword>
<proteinExistence type="inferred from homology"/>
<dbReference type="GeneID" id="28844559"/>
<keyword evidence="7" id="KW-0336">GPI-anchor</keyword>
<gene>
    <name evidence="19" type="ORF">VFPPC_00571</name>
</gene>
<dbReference type="SMART" id="SM00747">
    <property type="entry name" value="CFEM"/>
    <property type="match status" value="1"/>
</dbReference>
<evidence type="ECO:0000256" key="16">
    <source>
        <dbReference type="SAM" id="MobiDB-lite"/>
    </source>
</evidence>
<evidence type="ECO:0000256" key="3">
    <source>
        <dbReference type="ARBA" id="ARBA00010031"/>
    </source>
</evidence>
<dbReference type="PANTHER" id="PTHR37928:SF1">
    <property type="entry name" value="CFEM DOMAIN PROTEIN (AFU_ORTHOLOGUE AFUA_6G14090)"/>
    <property type="match status" value="1"/>
</dbReference>
<dbReference type="GO" id="GO:0046872">
    <property type="term" value="F:metal ion binding"/>
    <property type="evidence" value="ECO:0007669"/>
    <property type="project" value="UniProtKB-UniRule"/>
</dbReference>
<dbReference type="EMBL" id="LSBJ02000001">
    <property type="protein sequence ID" value="OAQ72663.1"/>
    <property type="molecule type" value="Genomic_DNA"/>
</dbReference>
<keyword evidence="11" id="KW-0472">Membrane</keyword>
<feature type="chain" id="PRO_5008102386" evidence="17">
    <location>
        <begin position="19"/>
        <end position="164"/>
    </location>
</feature>
<keyword evidence="14" id="KW-0449">Lipoprotein</keyword>
<keyword evidence="20" id="KW-1185">Reference proteome</keyword>
<dbReference type="PANTHER" id="PTHR37928">
    <property type="entry name" value="CFEM DOMAIN PROTEIN (AFU_ORTHOLOGUE AFUA_6G14090)"/>
    <property type="match status" value="1"/>
</dbReference>
<evidence type="ECO:0000256" key="10">
    <source>
        <dbReference type="ARBA" id="ARBA00023004"/>
    </source>
</evidence>
<evidence type="ECO:0000256" key="2">
    <source>
        <dbReference type="ARBA" id="ARBA00004613"/>
    </source>
</evidence>
<evidence type="ECO:0000256" key="15">
    <source>
        <dbReference type="PROSITE-ProRule" id="PRU01356"/>
    </source>
</evidence>
<dbReference type="RefSeq" id="XP_018148746.1">
    <property type="nucleotide sequence ID" value="XM_018280565.1"/>
</dbReference>
<dbReference type="InterPro" id="IPR051735">
    <property type="entry name" value="CFEM_domain"/>
</dbReference>
<feature type="domain" description="CFEM" evidence="18">
    <location>
        <begin position="1"/>
        <end position="116"/>
    </location>
</feature>
<keyword evidence="13" id="KW-0325">Glycoprotein</keyword>
<keyword evidence="8 15" id="KW-0479">Metal-binding</keyword>
<keyword evidence="5" id="KW-0964">Secreted</keyword>
<reference evidence="19 20" key="1">
    <citation type="journal article" date="2016" name="PLoS Pathog.">
        <title>Biosynthesis of antibiotic leucinostatins in bio-control fungus Purpureocillium lilacinum and their inhibition on phytophthora revealed by genome mining.</title>
        <authorList>
            <person name="Wang G."/>
            <person name="Liu Z."/>
            <person name="Lin R."/>
            <person name="Li E."/>
            <person name="Mao Z."/>
            <person name="Ling J."/>
            <person name="Yang Y."/>
            <person name="Yin W.B."/>
            <person name="Xie B."/>
        </authorList>
    </citation>
    <scope>NUCLEOTIDE SEQUENCE [LARGE SCALE GENOMIC DNA]</scope>
    <source>
        <strain evidence="19">170</strain>
    </source>
</reference>
<sequence>MKSTFFLLACALTGSAVAQKRQDYFPECSLKCLDQATKQATNCSLDDAVCMCVQKNYEAIYNAGVNCVLQACGPDEAVGKVLPAGAKFCAAATAQAKAGGASKTTAPTASGSSTGAVTGSTTSAASTGTSAAGQATSTSSPGAAATDAPGRVLGLIVAGVLAAL</sequence>
<name>A0A179G5N2_METCM</name>
<dbReference type="STRING" id="1380566.A0A179G5N2"/>
<evidence type="ECO:0000256" key="1">
    <source>
        <dbReference type="ARBA" id="ARBA00004609"/>
    </source>
</evidence>
<comment type="subcellular location">
    <subcellularLocation>
        <location evidence="1">Cell membrane</location>
        <topology evidence="1">Lipid-anchor</topology>
        <topology evidence="1">GPI-anchor</topology>
    </subcellularLocation>
    <subcellularLocation>
        <location evidence="2">Secreted</location>
    </subcellularLocation>
</comment>
<feature type="region of interest" description="Disordered" evidence="16">
    <location>
        <begin position="101"/>
        <end position="146"/>
    </location>
</feature>
<evidence type="ECO:0000313" key="19">
    <source>
        <dbReference type="EMBL" id="OAQ72663.1"/>
    </source>
</evidence>
<evidence type="ECO:0000256" key="11">
    <source>
        <dbReference type="ARBA" id="ARBA00023136"/>
    </source>
</evidence>
<dbReference type="KEGG" id="pchm:VFPPC_00571"/>
<dbReference type="Proteomes" id="UP000078397">
    <property type="component" value="Unassembled WGS sequence"/>
</dbReference>
<evidence type="ECO:0000256" key="6">
    <source>
        <dbReference type="ARBA" id="ARBA00022617"/>
    </source>
</evidence>
<dbReference type="AlphaFoldDB" id="A0A179G5N2"/>
<feature type="binding site" description="axial binding residue" evidence="15">
    <location>
        <position position="47"/>
    </location>
    <ligand>
        <name>heme</name>
        <dbReference type="ChEBI" id="CHEBI:30413"/>
    </ligand>
    <ligandPart>
        <name>Fe</name>
        <dbReference type="ChEBI" id="CHEBI:18248"/>
    </ligandPart>
</feature>